<dbReference type="OMA" id="STRIDIF"/>
<dbReference type="OrthoDB" id="5872165at2759"/>
<feature type="compositionally biased region" description="Basic and acidic residues" evidence="1">
    <location>
        <begin position="1158"/>
        <end position="1171"/>
    </location>
</feature>
<name>G0MFE1_CAEBE</name>
<sequence>MDDSDEEYLARAAVFTEKLILTLQNPVVESEAASQQPQQRPLIRTSVRVPKEKEVKSPSKQLVELQEPSPPSSKVQAAALNVPKSSENDAKFENPVPINKNEVRAPHRQLVPIGTDDKKSPEKRQEEAVAQKPPPARIPRVGFTRVLLPEARSKSTNPAPTKIAVRPSIPEHHRKSFGGTGESRPGSTTPQQRQEVELQETQKPQISENRSKSLNRIPENHRKSFGGTVNYQKVPIEEIVASETKEPVSKEVELKTQKPSSTSIQVAESQVISKIRSRSTNHSVSASIVSKPTVLIPSQKTEDTENNVSKPSVPDQKIPKKSAECEEAVEPQLPVISAEQRSESANSAQRTESTVSSNNESPIPEVRTKSFGAVHQKTPRMPEGSDLKKTPPVEQIQAAEAQNSENRSKSANPAQRTESSVSVNNESTPAVPEVRTKSFGSVRIRQTFQEVEVVSAENQAAQRNENTVLVHQKTPRMSEGSNPKDISATRSIKIPPVEQVRAAEAQISENRSKSASSAQRTESFVSVNDESTPAVPEIRTNSFGSVRIRQTFQDSEVISTENRAAQRNENSVLTNNKSRPAIPEVQTKFFGANSRTRQTFQDVTNLQTVPTKSEEIELKKDIPATRSTKVEKTFGANTRTRNTFQEVVDWRIPTKLEGVLRKDMSATRSTKAENSVKNVPYQEAPAKSDEIAAARSTRIDIFVSKDNSTKPLQTKPVITENRSNSVQKTENSVLASNASRPEIQTKSFGMEHILENTEESSATRPITSQQPGEHHQQTESNVPNVCVQQPLMRKSRPMERRVRPILDIPTQIEPPLPPSTEPMPTFQQFLPEQQSPRFSPPVPSSSVPSFDIVNNFSRPRAAAVTRPPIPSFAEPLPIQRNIPNQQQPLRISPPVPSSFARPRENAVTRPPGPPNGFSRAVPRPNQNRPPPPTRPPNNRMNDEINQLCAGVSDLTIADPDFHLETRQRTRVQQPNPMQPIVGSSAPVQDQTTWVEEQTNHRNQRFPINNNQYNPGESLFGSSEEEEDVNDITVEPINPAGEYPEMFTSFRRQLAEEENRSLRNHHVSFRDTSIVDLGRNNNEPERPPPSPIIRSNTPLMRRPPLLPPIAKGRIPERREVLPPISPISPLFGPPTNVPTTSNNMPAASFDSADSAINKPTKEERNKTEHLESADAQYLTNLNPEDLVKMSEEELQQVTNSFYESGPRLKFKETFPFMAEGIVQKDCETGQLKVYSQRLGRIMLEDQRWKKTEDYVYFVAIKPGVNRGLWFDVHPKCLVSAKFPSVEKLVIRGYAILAHPNGSREDSIKESRWICWNDSLGLMQVISGAARIPLKKQPVWDKQLDIVSIHANFENRRFVVTKLVALTNSREKKDKFPDEVFLVQDAIFKRQCEDDLLFHSATLNAPILIKRTLVGEVHTFEQRAFELVVVPTFPRCNTLEFRSMLIIDNPQQFWKREKEWIRELLIKKAESYGN</sequence>
<evidence type="ECO:0000313" key="2">
    <source>
        <dbReference type="EMBL" id="EGT54180.1"/>
    </source>
</evidence>
<proteinExistence type="predicted"/>
<feature type="compositionally biased region" description="Polar residues" evidence="1">
    <location>
        <begin position="507"/>
        <end position="531"/>
    </location>
</feature>
<feature type="compositionally biased region" description="Basic and acidic residues" evidence="1">
    <location>
        <begin position="243"/>
        <end position="256"/>
    </location>
</feature>
<feature type="region of interest" description="Disordered" evidence="1">
    <location>
        <begin position="758"/>
        <end position="781"/>
    </location>
</feature>
<feature type="region of interest" description="Disordered" evidence="1">
    <location>
        <begin position="1072"/>
        <end position="1171"/>
    </location>
</feature>
<feature type="region of interest" description="Disordered" evidence="1">
    <location>
        <begin position="881"/>
        <end position="942"/>
    </location>
</feature>
<feature type="region of interest" description="Disordered" evidence="1">
    <location>
        <begin position="455"/>
        <end position="538"/>
    </location>
</feature>
<feature type="compositionally biased region" description="Polar residues" evidence="1">
    <location>
        <begin position="185"/>
        <end position="214"/>
    </location>
</feature>
<dbReference type="HOGENOM" id="CLU_250142_0_0_1"/>
<feature type="compositionally biased region" description="Basic and acidic residues" evidence="1">
    <location>
        <begin position="115"/>
        <end position="129"/>
    </location>
</feature>
<feature type="compositionally biased region" description="Polar residues" evidence="1">
    <location>
        <begin position="343"/>
        <end position="361"/>
    </location>
</feature>
<dbReference type="InParanoid" id="G0MFE1"/>
<dbReference type="Proteomes" id="UP000008068">
    <property type="component" value="Unassembled WGS sequence"/>
</dbReference>
<feature type="compositionally biased region" description="Pro residues" evidence="1">
    <location>
        <begin position="1122"/>
        <end position="1135"/>
    </location>
</feature>
<feature type="compositionally biased region" description="Polar residues" evidence="1">
    <location>
        <begin position="759"/>
        <end position="771"/>
    </location>
</feature>
<reference evidence="3" key="1">
    <citation type="submission" date="2011-07" db="EMBL/GenBank/DDBJ databases">
        <authorList>
            <consortium name="Caenorhabditis brenneri Sequencing and Analysis Consortium"/>
            <person name="Wilson R.K."/>
        </authorList>
    </citation>
    <scope>NUCLEOTIDE SEQUENCE [LARGE SCALE GENOMIC DNA]</scope>
    <source>
        <strain evidence="3">PB2801</strain>
    </source>
</reference>
<feature type="compositionally biased region" description="Low complexity" evidence="1">
    <location>
        <begin position="1091"/>
        <end position="1102"/>
    </location>
</feature>
<dbReference type="STRING" id="135651.G0MFE1"/>
<feature type="compositionally biased region" description="Polar residues" evidence="1">
    <location>
        <begin position="456"/>
        <end position="469"/>
    </location>
</feature>
<evidence type="ECO:0000256" key="1">
    <source>
        <dbReference type="SAM" id="MobiDB-lite"/>
    </source>
</evidence>
<feature type="compositionally biased region" description="Polar residues" evidence="1">
    <location>
        <begin position="28"/>
        <end position="39"/>
    </location>
</feature>
<feature type="region of interest" description="Disordered" evidence="1">
    <location>
        <begin position="28"/>
        <end position="434"/>
    </location>
</feature>
<gene>
    <name evidence="2" type="ORF">CAEBREN_00632</name>
</gene>
<feature type="compositionally biased region" description="Polar residues" evidence="1">
    <location>
        <begin position="257"/>
        <end position="290"/>
    </location>
</feature>
<evidence type="ECO:0000313" key="3">
    <source>
        <dbReference type="Proteomes" id="UP000008068"/>
    </source>
</evidence>
<dbReference type="EMBL" id="GL379792">
    <property type="protein sequence ID" value="EGT54180.1"/>
    <property type="molecule type" value="Genomic_DNA"/>
</dbReference>
<feature type="compositionally biased region" description="Low complexity" evidence="1">
    <location>
        <begin position="881"/>
        <end position="890"/>
    </location>
</feature>
<feature type="compositionally biased region" description="Polar residues" evidence="1">
    <location>
        <begin position="400"/>
        <end position="428"/>
    </location>
</feature>
<organism evidence="3">
    <name type="scientific">Caenorhabditis brenneri</name>
    <name type="common">Nematode worm</name>
    <dbReference type="NCBI Taxonomy" id="135651"/>
    <lineage>
        <taxon>Eukaryota</taxon>
        <taxon>Metazoa</taxon>
        <taxon>Ecdysozoa</taxon>
        <taxon>Nematoda</taxon>
        <taxon>Chromadorea</taxon>
        <taxon>Rhabditida</taxon>
        <taxon>Rhabditina</taxon>
        <taxon>Rhabditomorpha</taxon>
        <taxon>Rhabditoidea</taxon>
        <taxon>Rhabditidae</taxon>
        <taxon>Peloderinae</taxon>
        <taxon>Caenorhabditis</taxon>
    </lineage>
</organism>
<accession>G0MFE1</accession>
<keyword evidence="3" id="KW-1185">Reference proteome</keyword>
<dbReference type="eggNOG" id="ENOG502R4Z3">
    <property type="taxonomic scope" value="Eukaryota"/>
</dbReference>
<protein>
    <submittedName>
        <fullName evidence="2">Uncharacterized protein</fullName>
    </submittedName>
</protein>